<feature type="transmembrane region" description="Helical" evidence="1">
    <location>
        <begin position="22"/>
        <end position="44"/>
    </location>
</feature>
<dbReference type="Proteomes" id="UP000054279">
    <property type="component" value="Unassembled WGS sequence"/>
</dbReference>
<feature type="domain" description="DUF6534" evidence="2">
    <location>
        <begin position="175"/>
        <end position="263"/>
    </location>
</feature>
<accession>A0A0C9VFT6</accession>
<keyword evidence="1" id="KW-1133">Transmembrane helix</keyword>
<feature type="transmembrane region" description="Helical" evidence="1">
    <location>
        <begin position="94"/>
        <end position="116"/>
    </location>
</feature>
<feature type="transmembrane region" description="Helical" evidence="1">
    <location>
        <begin position="170"/>
        <end position="191"/>
    </location>
</feature>
<dbReference type="OrthoDB" id="2971182at2759"/>
<dbReference type="AlphaFoldDB" id="A0A0C9VFT6"/>
<evidence type="ECO:0000259" key="2">
    <source>
        <dbReference type="Pfam" id="PF20152"/>
    </source>
</evidence>
<keyword evidence="4" id="KW-1185">Reference proteome</keyword>
<sequence>MPTVGETVTITIPEIPKLLGPLLVGLTLNWALLGILFIQVYIYYLCFPKDSNYVKILVYSLFCLEITQSVILMRDSWDWFITSWADPVGVNKFGAAWFNLPIMNGVIACAVQLSFAWRIWVLGRSWPLVTVIGIMKLAVVQMAAGVATGIMAEPLVFWSKIGGLATIDAVWISTSVAVDFIVAISMTYLLLKRRTNFDQSRLLISRLIRLTIETGSATAIIALVETVLYNTTKGTALGNLHSCPSIVLAKTYTNTLLVVLNNRIYMQRDTVAERLARNGSVVNSADRDSSRSRFTEVLVQRDGVIRAENNPTLTISKGEVYEDIAIDRLSTTKNIGEQGDLELGRPSGPINIRIDREATTREM</sequence>
<feature type="transmembrane region" description="Helical" evidence="1">
    <location>
        <begin position="56"/>
        <end position="74"/>
    </location>
</feature>
<feature type="transmembrane region" description="Helical" evidence="1">
    <location>
        <begin position="128"/>
        <end position="150"/>
    </location>
</feature>
<evidence type="ECO:0000313" key="4">
    <source>
        <dbReference type="Proteomes" id="UP000054279"/>
    </source>
</evidence>
<evidence type="ECO:0000256" key="1">
    <source>
        <dbReference type="SAM" id="Phobius"/>
    </source>
</evidence>
<keyword evidence="1" id="KW-0472">Membrane</keyword>
<gene>
    <name evidence="3" type="ORF">M422DRAFT_261415</name>
</gene>
<proteinExistence type="predicted"/>
<keyword evidence="1" id="KW-0812">Transmembrane</keyword>
<dbReference type="PANTHER" id="PTHR40465">
    <property type="entry name" value="CHROMOSOME 1, WHOLE GENOME SHOTGUN SEQUENCE"/>
    <property type="match status" value="1"/>
</dbReference>
<evidence type="ECO:0000313" key="3">
    <source>
        <dbReference type="EMBL" id="KIJ36271.1"/>
    </source>
</evidence>
<name>A0A0C9VFT6_SPHS4</name>
<dbReference type="PANTHER" id="PTHR40465:SF1">
    <property type="entry name" value="DUF6534 DOMAIN-CONTAINING PROTEIN"/>
    <property type="match status" value="1"/>
</dbReference>
<dbReference type="InterPro" id="IPR045339">
    <property type="entry name" value="DUF6534"/>
</dbReference>
<dbReference type="HOGENOM" id="CLU_046025_2_1_1"/>
<protein>
    <recommendedName>
        <fullName evidence="2">DUF6534 domain-containing protein</fullName>
    </recommendedName>
</protein>
<dbReference type="Pfam" id="PF20152">
    <property type="entry name" value="DUF6534"/>
    <property type="match status" value="1"/>
</dbReference>
<organism evidence="3 4">
    <name type="scientific">Sphaerobolus stellatus (strain SS14)</name>
    <dbReference type="NCBI Taxonomy" id="990650"/>
    <lineage>
        <taxon>Eukaryota</taxon>
        <taxon>Fungi</taxon>
        <taxon>Dikarya</taxon>
        <taxon>Basidiomycota</taxon>
        <taxon>Agaricomycotina</taxon>
        <taxon>Agaricomycetes</taxon>
        <taxon>Phallomycetidae</taxon>
        <taxon>Geastrales</taxon>
        <taxon>Sphaerobolaceae</taxon>
        <taxon>Sphaerobolus</taxon>
    </lineage>
</organism>
<reference evidence="3 4" key="1">
    <citation type="submission" date="2014-06" db="EMBL/GenBank/DDBJ databases">
        <title>Evolutionary Origins and Diversification of the Mycorrhizal Mutualists.</title>
        <authorList>
            <consortium name="DOE Joint Genome Institute"/>
            <consortium name="Mycorrhizal Genomics Consortium"/>
            <person name="Kohler A."/>
            <person name="Kuo A."/>
            <person name="Nagy L.G."/>
            <person name="Floudas D."/>
            <person name="Copeland A."/>
            <person name="Barry K.W."/>
            <person name="Cichocki N."/>
            <person name="Veneault-Fourrey C."/>
            <person name="LaButti K."/>
            <person name="Lindquist E.A."/>
            <person name="Lipzen A."/>
            <person name="Lundell T."/>
            <person name="Morin E."/>
            <person name="Murat C."/>
            <person name="Riley R."/>
            <person name="Ohm R."/>
            <person name="Sun H."/>
            <person name="Tunlid A."/>
            <person name="Henrissat B."/>
            <person name="Grigoriev I.V."/>
            <person name="Hibbett D.S."/>
            <person name="Martin F."/>
        </authorList>
    </citation>
    <scope>NUCLEOTIDE SEQUENCE [LARGE SCALE GENOMIC DNA]</scope>
    <source>
        <strain evidence="3 4">SS14</strain>
    </source>
</reference>
<dbReference type="EMBL" id="KN837180">
    <property type="protein sequence ID" value="KIJ36271.1"/>
    <property type="molecule type" value="Genomic_DNA"/>
</dbReference>